<proteinExistence type="predicted"/>
<organism evidence="1 2">
    <name type="scientific">Apiospora rasikravindrae</name>
    <dbReference type="NCBI Taxonomy" id="990691"/>
    <lineage>
        <taxon>Eukaryota</taxon>
        <taxon>Fungi</taxon>
        <taxon>Dikarya</taxon>
        <taxon>Ascomycota</taxon>
        <taxon>Pezizomycotina</taxon>
        <taxon>Sordariomycetes</taxon>
        <taxon>Xylariomycetidae</taxon>
        <taxon>Amphisphaeriales</taxon>
        <taxon>Apiosporaceae</taxon>
        <taxon>Apiospora</taxon>
    </lineage>
</organism>
<comment type="caution">
    <text evidence="1">The sequence shown here is derived from an EMBL/GenBank/DDBJ whole genome shotgun (WGS) entry which is preliminary data.</text>
</comment>
<protein>
    <submittedName>
        <fullName evidence="1">Uncharacterized protein</fullName>
    </submittedName>
</protein>
<accession>A0ABR1TAP6</accession>
<reference evidence="1 2" key="1">
    <citation type="submission" date="2023-01" db="EMBL/GenBank/DDBJ databases">
        <title>Analysis of 21 Apiospora genomes using comparative genomics revels a genus with tremendous synthesis potential of carbohydrate active enzymes and secondary metabolites.</title>
        <authorList>
            <person name="Sorensen T."/>
        </authorList>
    </citation>
    <scope>NUCLEOTIDE SEQUENCE [LARGE SCALE GENOMIC DNA]</scope>
    <source>
        <strain evidence="1 2">CBS 33761</strain>
    </source>
</reference>
<evidence type="ECO:0000313" key="2">
    <source>
        <dbReference type="Proteomes" id="UP001444661"/>
    </source>
</evidence>
<dbReference type="Proteomes" id="UP001444661">
    <property type="component" value="Unassembled WGS sequence"/>
</dbReference>
<keyword evidence="2" id="KW-1185">Reference proteome</keyword>
<evidence type="ECO:0000313" key="1">
    <source>
        <dbReference type="EMBL" id="KAK8043462.1"/>
    </source>
</evidence>
<name>A0ABR1TAP6_9PEZI</name>
<dbReference type="EMBL" id="JAQQWK010000004">
    <property type="protein sequence ID" value="KAK8043462.1"/>
    <property type="molecule type" value="Genomic_DNA"/>
</dbReference>
<sequence length="76" mass="8750">MNTYIQQRQRPSIDETMRTARDNFPSMQQLDLEIALFGGQPVDPGLALAWLCGMLERHLTKTVLETFILKLPIYLT</sequence>
<gene>
    <name evidence="1" type="ORF">PG993_005892</name>
</gene>